<dbReference type="RefSeq" id="XP_004030176.1">
    <property type="nucleotide sequence ID" value="XM_004030128.1"/>
</dbReference>
<reference evidence="2 3" key="1">
    <citation type="submission" date="2011-07" db="EMBL/GenBank/DDBJ databases">
        <authorList>
            <person name="Coyne R."/>
            <person name="Brami D."/>
            <person name="Johnson J."/>
            <person name="Hostetler J."/>
            <person name="Hannick L."/>
            <person name="Clark T."/>
            <person name="Cassidy-Hanley D."/>
            <person name="Inman J."/>
        </authorList>
    </citation>
    <scope>NUCLEOTIDE SEQUENCE [LARGE SCALE GENOMIC DNA]</scope>
    <source>
        <strain evidence="2 3">G5</strain>
    </source>
</reference>
<feature type="region of interest" description="Disordered" evidence="1">
    <location>
        <begin position="42"/>
        <end position="161"/>
    </location>
</feature>
<dbReference type="GeneID" id="14905029"/>
<organism evidence="2 3">
    <name type="scientific">Ichthyophthirius multifiliis</name>
    <name type="common">White spot disease agent</name>
    <name type="synonym">Ich</name>
    <dbReference type="NCBI Taxonomy" id="5932"/>
    <lineage>
        <taxon>Eukaryota</taxon>
        <taxon>Sar</taxon>
        <taxon>Alveolata</taxon>
        <taxon>Ciliophora</taxon>
        <taxon>Intramacronucleata</taxon>
        <taxon>Oligohymenophorea</taxon>
        <taxon>Hymenostomatida</taxon>
        <taxon>Ophryoglenina</taxon>
        <taxon>Ichthyophthirius</taxon>
    </lineage>
</organism>
<feature type="non-terminal residue" evidence="2">
    <location>
        <position position="1"/>
    </location>
</feature>
<name>G0R0R5_ICHMU</name>
<protein>
    <submittedName>
        <fullName evidence="2">Uncharacterized protein</fullName>
    </submittedName>
</protein>
<evidence type="ECO:0000313" key="2">
    <source>
        <dbReference type="EMBL" id="EGR28940.1"/>
    </source>
</evidence>
<dbReference type="Proteomes" id="UP000008983">
    <property type="component" value="Unassembled WGS sequence"/>
</dbReference>
<accession>G0R0R5</accession>
<dbReference type="EMBL" id="GL984202">
    <property type="protein sequence ID" value="EGR28940.1"/>
    <property type="molecule type" value="Genomic_DNA"/>
</dbReference>
<dbReference type="InParanoid" id="G0R0R5"/>
<sequence length="196" mass="23646">TNRKQLISNQDINQIIQQPQIQPNQGKMINIHKKIIKQQNPNINYQPGLKNSSQKQTAYNDSDEYQEDFDDYEEEKPTQEILKPKLPQTVKGEIDWQKQEMLKRKEEEAKKKKEEEEQQEKFRQEEILRQEKLDKYMRDNPDKQPPKQKKNQVINEQKQKVISNLKEEEEEYKEAEYENYVNKIKGGCIRTLLINR</sequence>
<feature type="compositionally biased region" description="Acidic residues" evidence="1">
    <location>
        <begin position="61"/>
        <end position="74"/>
    </location>
</feature>
<keyword evidence="3" id="KW-1185">Reference proteome</keyword>
<feature type="compositionally biased region" description="Basic and acidic residues" evidence="1">
    <location>
        <begin position="92"/>
        <end position="145"/>
    </location>
</feature>
<evidence type="ECO:0000256" key="1">
    <source>
        <dbReference type="SAM" id="MobiDB-lite"/>
    </source>
</evidence>
<proteinExistence type="predicted"/>
<dbReference type="STRING" id="857967.G0R0R5"/>
<gene>
    <name evidence="2" type="ORF">IMG5_166600</name>
</gene>
<feature type="compositionally biased region" description="Polar residues" evidence="1">
    <location>
        <begin position="49"/>
        <end position="60"/>
    </location>
</feature>
<dbReference type="AlphaFoldDB" id="G0R0R5"/>
<evidence type="ECO:0000313" key="3">
    <source>
        <dbReference type="Proteomes" id="UP000008983"/>
    </source>
</evidence>